<organism evidence="4 5">
    <name type="scientific">Capsicum annuum</name>
    <name type="common">Capsicum pepper</name>
    <dbReference type="NCBI Taxonomy" id="4072"/>
    <lineage>
        <taxon>Eukaryota</taxon>
        <taxon>Viridiplantae</taxon>
        <taxon>Streptophyta</taxon>
        <taxon>Embryophyta</taxon>
        <taxon>Tracheophyta</taxon>
        <taxon>Spermatophyta</taxon>
        <taxon>Magnoliopsida</taxon>
        <taxon>eudicotyledons</taxon>
        <taxon>Gunneridae</taxon>
        <taxon>Pentapetalae</taxon>
        <taxon>asterids</taxon>
        <taxon>lamiids</taxon>
        <taxon>Solanales</taxon>
        <taxon>Solanaceae</taxon>
        <taxon>Solanoideae</taxon>
        <taxon>Capsiceae</taxon>
        <taxon>Capsicum</taxon>
    </lineage>
</organism>
<dbReference type="EMBL" id="AYRZ02000004">
    <property type="protein sequence ID" value="PHT83911.1"/>
    <property type="molecule type" value="Genomic_DNA"/>
</dbReference>
<gene>
    <name evidence="4" type="ORF">T459_12354</name>
</gene>
<dbReference type="InterPro" id="IPR007726">
    <property type="entry name" value="SS18_N"/>
</dbReference>
<dbReference type="Gramene" id="PHT83911">
    <property type="protein sequence ID" value="PHT83911"/>
    <property type="gene ID" value="T459_12354"/>
</dbReference>
<reference evidence="4 5" key="2">
    <citation type="journal article" date="2017" name="Genome Biol.">
        <title>New reference genome sequences of hot pepper reveal the massive evolution of plant disease-resistance genes by retroduplication.</title>
        <authorList>
            <person name="Kim S."/>
            <person name="Park J."/>
            <person name="Yeom S.I."/>
            <person name="Kim Y.M."/>
            <person name="Seo E."/>
            <person name="Kim K.T."/>
            <person name="Kim M.S."/>
            <person name="Lee J.M."/>
            <person name="Cheong K."/>
            <person name="Shin H.S."/>
            <person name="Kim S.B."/>
            <person name="Han K."/>
            <person name="Lee J."/>
            <person name="Park M."/>
            <person name="Lee H.A."/>
            <person name="Lee H.Y."/>
            <person name="Lee Y."/>
            <person name="Oh S."/>
            <person name="Lee J.H."/>
            <person name="Choi E."/>
            <person name="Choi E."/>
            <person name="Lee S.E."/>
            <person name="Jeon J."/>
            <person name="Kim H."/>
            <person name="Choi G."/>
            <person name="Song H."/>
            <person name="Lee J."/>
            <person name="Lee S.C."/>
            <person name="Kwon J.K."/>
            <person name="Lee H.Y."/>
            <person name="Koo N."/>
            <person name="Hong Y."/>
            <person name="Kim R.W."/>
            <person name="Kang W.H."/>
            <person name="Huh J.H."/>
            <person name="Kang B.C."/>
            <person name="Yang T.J."/>
            <person name="Lee Y.H."/>
            <person name="Bennetzen J.L."/>
            <person name="Choi D."/>
        </authorList>
    </citation>
    <scope>NUCLEOTIDE SEQUENCE [LARGE SCALE GENOMIC DNA]</scope>
    <source>
        <strain evidence="5">cv. CM334</strain>
    </source>
</reference>
<evidence type="ECO:0000256" key="1">
    <source>
        <dbReference type="ARBA" id="ARBA00007945"/>
    </source>
</evidence>
<evidence type="ECO:0000313" key="5">
    <source>
        <dbReference type="Proteomes" id="UP000222542"/>
    </source>
</evidence>
<dbReference type="SMR" id="A0A1U8GU13"/>
<sequence>MDSPPPSPISIHERTPFMDYSPPVSPRTSLESTPPLLMQPITIDNYLHNVTTEHIQQLVNENKSQILKILESQNSGKASECAESQEKLRSNLMYLAVIVDSQQQEAYHRQQLGMSNSCGESSGHGDDQGRDGSSSGHGGDGGENLYLKSSEDEN</sequence>
<name>A0A1U8GU13_CAPAN</name>
<protein>
    <submittedName>
        <fullName evidence="4">GRF1-interacting factor 1</fullName>
    </submittedName>
</protein>
<evidence type="ECO:0000259" key="3">
    <source>
        <dbReference type="Pfam" id="PF05030"/>
    </source>
</evidence>
<dbReference type="Proteomes" id="UP000222542">
    <property type="component" value="Unassembled WGS sequence"/>
</dbReference>
<accession>A0A1U8GU13</accession>
<dbReference type="AlphaFoldDB" id="A0A1U8GU13"/>
<comment type="caution">
    <text evidence="4">The sequence shown here is derived from an EMBL/GenBank/DDBJ whole genome shotgun (WGS) entry which is preliminary data.</text>
</comment>
<proteinExistence type="inferred from homology"/>
<reference evidence="4 5" key="1">
    <citation type="journal article" date="2014" name="Nat. Genet.">
        <title>Genome sequence of the hot pepper provides insights into the evolution of pungency in Capsicum species.</title>
        <authorList>
            <person name="Kim S."/>
            <person name="Park M."/>
            <person name="Yeom S.I."/>
            <person name="Kim Y.M."/>
            <person name="Lee J.M."/>
            <person name="Lee H.A."/>
            <person name="Seo E."/>
            <person name="Choi J."/>
            <person name="Cheong K."/>
            <person name="Kim K.T."/>
            <person name="Jung K."/>
            <person name="Lee G.W."/>
            <person name="Oh S.K."/>
            <person name="Bae C."/>
            <person name="Kim S.B."/>
            <person name="Lee H.Y."/>
            <person name="Kim S.Y."/>
            <person name="Kim M.S."/>
            <person name="Kang B.C."/>
            <person name="Jo Y.D."/>
            <person name="Yang H.B."/>
            <person name="Jeong H.J."/>
            <person name="Kang W.H."/>
            <person name="Kwon J.K."/>
            <person name="Shin C."/>
            <person name="Lim J.Y."/>
            <person name="Park J.H."/>
            <person name="Huh J.H."/>
            <person name="Kim J.S."/>
            <person name="Kim B.D."/>
            <person name="Cohen O."/>
            <person name="Paran I."/>
            <person name="Suh M.C."/>
            <person name="Lee S.B."/>
            <person name="Kim Y.K."/>
            <person name="Shin Y."/>
            <person name="Noh S.J."/>
            <person name="Park J."/>
            <person name="Seo Y.S."/>
            <person name="Kwon S.Y."/>
            <person name="Kim H.A."/>
            <person name="Park J.M."/>
            <person name="Kim H.J."/>
            <person name="Choi S.B."/>
            <person name="Bosland P.W."/>
            <person name="Reeves G."/>
            <person name="Jo S.H."/>
            <person name="Lee B.W."/>
            <person name="Cho H.T."/>
            <person name="Choi H.S."/>
            <person name="Lee M.S."/>
            <person name="Yu Y."/>
            <person name="Do Choi Y."/>
            <person name="Park B.S."/>
            <person name="van Deynze A."/>
            <person name="Ashrafi H."/>
            <person name="Hill T."/>
            <person name="Kim W.T."/>
            <person name="Pai H.S."/>
            <person name="Ahn H.K."/>
            <person name="Yeam I."/>
            <person name="Giovannoni J.J."/>
            <person name="Rose J.K."/>
            <person name="Sorensen I."/>
            <person name="Lee S.J."/>
            <person name="Kim R.W."/>
            <person name="Choi I.Y."/>
            <person name="Choi B.S."/>
            <person name="Lim J.S."/>
            <person name="Lee Y.H."/>
            <person name="Choi D."/>
        </authorList>
    </citation>
    <scope>NUCLEOTIDE SEQUENCE [LARGE SCALE GENOMIC DNA]</scope>
    <source>
        <strain evidence="5">cv. CM334</strain>
    </source>
</reference>
<feature type="domain" description="SS18 N-terminal" evidence="3">
    <location>
        <begin position="49"/>
        <end position="105"/>
    </location>
</feature>
<evidence type="ECO:0000313" key="4">
    <source>
        <dbReference type="EMBL" id="PHT83911.1"/>
    </source>
</evidence>
<dbReference type="STRING" id="4072.A0A1U8GU13"/>
<feature type="region of interest" description="Disordered" evidence="2">
    <location>
        <begin position="107"/>
        <end position="154"/>
    </location>
</feature>
<keyword evidence="5" id="KW-1185">Reference proteome</keyword>
<comment type="similarity">
    <text evidence="1">Belongs to the SS18 family.</text>
</comment>
<evidence type="ECO:0000256" key="2">
    <source>
        <dbReference type="SAM" id="MobiDB-lite"/>
    </source>
</evidence>
<dbReference type="Pfam" id="PF05030">
    <property type="entry name" value="SSXT"/>
    <property type="match status" value="1"/>
</dbReference>
<feature type="region of interest" description="Disordered" evidence="2">
    <location>
        <begin position="1"/>
        <end position="33"/>
    </location>
</feature>